<dbReference type="PANTHER" id="PTHR11671">
    <property type="entry name" value="V-TYPE ATP SYNTHASE SUBUNIT D"/>
    <property type="match status" value="1"/>
</dbReference>
<proteinExistence type="inferred from homology"/>
<accession>A0A162MEL8</accession>
<dbReference type="PATRIC" id="fig|520767.4.peg.1628"/>
<keyword evidence="3 4" id="KW-0406">Ion transport</keyword>
<reference evidence="6 7" key="1">
    <citation type="submission" date="2015-12" db="EMBL/GenBank/DDBJ databases">
        <title>Draft genome of Thermovenabulum gondwanense isolated from a red thermophilic microbial mat colonisisng an outflow channel of a bore well.</title>
        <authorList>
            <person name="Patel B.K."/>
        </authorList>
    </citation>
    <scope>NUCLEOTIDE SEQUENCE [LARGE SCALE GENOMIC DNA]</scope>
    <source>
        <strain evidence="6 7">R270</strain>
    </source>
</reference>
<evidence type="ECO:0000256" key="3">
    <source>
        <dbReference type="ARBA" id="ARBA00023065"/>
    </source>
</evidence>
<comment type="similarity">
    <text evidence="1 4">Belongs to the V-ATPase D subunit family.</text>
</comment>
<dbReference type="STRING" id="520767.ATZ99_15240"/>
<dbReference type="GO" id="GO:0046961">
    <property type="term" value="F:proton-transporting ATPase activity, rotational mechanism"/>
    <property type="evidence" value="ECO:0007669"/>
    <property type="project" value="InterPro"/>
</dbReference>
<comment type="caution">
    <text evidence="6">The sequence shown here is derived from an EMBL/GenBank/DDBJ whole genome shotgun (WGS) entry which is preliminary data.</text>
</comment>
<dbReference type="Gene3D" id="1.10.287.3240">
    <property type="match status" value="1"/>
</dbReference>
<dbReference type="GO" id="GO:0042777">
    <property type="term" value="P:proton motive force-driven plasma membrane ATP synthesis"/>
    <property type="evidence" value="ECO:0007669"/>
    <property type="project" value="UniProtKB-UniRule"/>
</dbReference>
<feature type="coiled-coil region" evidence="5">
    <location>
        <begin position="36"/>
        <end position="63"/>
    </location>
</feature>
<dbReference type="AlphaFoldDB" id="A0A162MEL8"/>
<keyword evidence="4" id="KW-0066">ATP synthesis</keyword>
<gene>
    <name evidence="4 6" type="primary">atpD</name>
    <name evidence="6" type="ORF">ATZ99_15240</name>
</gene>
<dbReference type="InterPro" id="IPR002699">
    <property type="entry name" value="V_ATPase_D"/>
</dbReference>
<evidence type="ECO:0000256" key="5">
    <source>
        <dbReference type="SAM" id="Coils"/>
    </source>
</evidence>
<sequence>MIKLLFNIAPTKANLLSAQATLEFSKKGYELLDKKRNVLIRELMSIMKRAEELQEKINTIFEEAYEALKIANITLGVNQVYEVACSIPLMEEFDILYKSVMGVEIPKIIYEKKPLEHYYSFYHTNTALDIAVTRFYEVKYLLLELAEIEDSIYKLAVEIKKTQKRANALKNIQIPKYEKIVKFISEVLEEKEREDFFRLKTLKKKLKRRVKS</sequence>
<dbReference type="GO" id="GO:0005524">
    <property type="term" value="F:ATP binding"/>
    <property type="evidence" value="ECO:0007669"/>
    <property type="project" value="UniProtKB-UniRule"/>
</dbReference>
<dbReference type="EMBL" id="LOHZ01000033">
    <property type="protein sequence ID" value="KYO65488.1"/>
    <property type="molecule type" value="Genomic_DNA"/>
</dbReference>
<keyword evidence="4" id="KW-0375">Hydrogen ion transport</keyword>
<evidence type="ECO:0000313" key="6">
    <source>
        <dbReference type="EMBL" id="KYO65488.1"/>
    </source>
</evidence>
<dbReference type="Proteomes" id="UP000075737">
    <property type="component" value="Unassembled WGS sequence"/>
</dbReference>
<evidence type="ECO:0000313" key="7">
    <source>
        <dbReference type="Proteomes" id="UP000075737"/>
    </source>
</evidence>
<evidence type="ECO:0000256" key="4">
    <source>
        <dbReference type="HAMAP-Rule" id="MF_00271"/>
    </source>
</evidence>
<protein>
    <recommendedName>
        <fullName evidence="4">V-type ATP synthase subunit D</fullName>
    </recommendedName>
    <alternativeName>
        <fullName evidence="4">V-ATPase subunit D</fullName>
    </alternativeName>
</protein>
<keyword evidence="2 4" id="KW-0813">Transport</keyword>
<dbReference type="GO" id="GO:0046933">
    <property type="term" value="F:proton-transporting ATP synthase activity, rotational mechanism"/>
    <property type="evidence" value="ECO:0007669"/>
    <property type="project" value="UniProtKB-UniRule"/>
</dbReference>
<dbReference type="NCBIfam" id="TIGR00309">
    <property type="entry name" value="V_ATPase_subD"/>
    <property type="match status" value="1"/>
</dbReference>
<comment type="function">
    <text evidence="4">Produces ATP from ADP in the presence of a proton gradient across the membrane.</text>
</comment>
<organism evidence="6 7">
    <name type="scientific">Thermovenabulum gondwanense</name>
    <dbReference type="NCBI Taxonomy" id="520767"/>
    <lineage>
        <taxon>Bacteria</taxon>
        <taxon>Bacillati</taxon>
        <taxon>Bacillota</taxon>
        <taxon>Clostridia</taxon>
        <taxon>Thermosediminibacterales</taxon>
        <taxon>Thermosediminibacteraceae</taxon>
        <taxon>Thermovenabulum</taxon>
    </lineage>
</organism>
<dbReference type="HAMAP" id="MF_00271">
    <property type="entry name" value="ATP_synth_D_arch"/>
    <property type="match status" value="1"/>
</dbReference>
<evidence type="ECO:0000256" key="1">
    <source>
        <dbReference type="ARBA" id="ARBA00005850"/>
    </source>
</evidence>
<evidence type="ECO:0000256" key="2">
    <source>
        <dbReference type="ARBA" id="ARBA00022448"/>
    </source>
</evidence>
<dbReference type="Pfam" id="PF01813">
    <property type="entry name" value="ATP-synt_D"/>
    <property type="match status" value="1"/>
</dbReference>
<keyword evidence="5" id="KW-0175">Coiled coil</keyword>
<keyword evidence="7" id="KW-1185">Reference proteome</keyword>
<name>A0A162MEL8_9FIRM</name>